<dbReference type="InterPro" id="IPR000719">
    <property type="entry name" value="Prot_kinase_dom"/>
</dbReference>
<dbReference type="SUPFAM" id="SSF56112">
    <property type="entry name" value="Protein kinase-like (PK-like)"/>
    <property type="match status" value="1"/>
</dbReference>
<gene>
    <name evidence="8" type="ORF">ACH5RR_039176</name>
</gene>
<evidence type="ECO:0000256" key="3">
    <source>
        <dbReference type="ARBA" id="ARBA00022777"/>
    </source>
</evidence>
<feature type="domain" description="Protein kinase" evidence="7">
    <location>
        <begin position="5"/>
        <end position="283"/>
    </location>
</feature>
<evidence type="ECO:0000259" key="7">
    <source>
        <dbReference type="PROSITE" id="PS50011"/>
    </source>
</evidence>
<evidence type="ECO:0000313" key="8">
    <source>
        <dbReference type="EMBL" id="KAL3500083.1"/>
    </source>
</evidence>
<evidence type="ECO:0000256" key="1">
    <source>
        <dbReference type="ARBA" id="ARBA00022679"/>
    </source>
</evidence>
<dbReference type="EMBL" id="JBJUIK010000016">
    <property type="protein sequence ID" value="KAL3500083.1"/>
    <property type="molecule type" value="Genomic_DNA"/>
</dbReference>
<dbReference type="PANTHER" id="PTHR48011:SF31">
    <property type="entry name" value="MITOGEN-ACTIVATED PROTEIN KINASE KINASE KINASE 2-LIKE"/>
    <property type="match status" value="1"/>
</dbReference>
<evidence type="ECO:0000256" key="6">
    <source>
        <dbReference type="RuleBase" id="RU000304"/>
    </source>
</evidence>
<dbReference type="AlphaFoldDB" id="A0ABD2XY15"/>
<dbReference type="PROSITE" id="PS00107">
    <property type="entry name" value="PROTEIN_KINASE_ATP"/>
    <property type="match status" value="1"/>
</dbReference>
<accession>A0ABD2XY15</accession>
<evidence type="ECO:0000256" key="2">
    <source>
        <dbReference type="ARBA" id="ARBA00022741"/>
    </source>
</evidence>
<keyword evidence="1" id="KW-0808">Transferase</keyword>
<dbReference type="InterPro" id="IPR052751">
    <property type="entry name" value="Plant_MAPKKK"/>
</dbReference>
<dbReference type="PANTHER" id="PTHR48011">
    <property type="entry name" value="CCR4-NOT TRANSCRIPTIONAL COMPLEX SUBUNIT CAF120-RELATED"/>
    <property type="match status" value="1"/>
</dbReference>
<dbReference type="InterPro" id="IPR008271">
    <property type="entry name" value="Ser/Thr_kinase_AS"/>
</dbReference>
<keyword evidence="9" id="KW-1185">Reference proteome</keyword>
<evidence type="ECO:0000313" key="9">
    <source>
        <dbReference type="Proteomes" id="UP001630127"/>
    </source>
</evidence>
<evidence type="ECO:0000256" key="4">
    <source>
        <dbReference type="ARBA" id="ARBA00022840"/>
    </source>
</evidence>
<dbReference type="PROSITE" id="PS50011">
    <property type="entry name" value="PROTEIN_KINASE_DOM"/>
    <property type="match status" value="1"/>
</dbReference>
<dbReference type="SMART" id="SM00220">
    <property type="entry name" value="S_TKc"/>
    <property type="match status" value="1"/>
</dbReference>
<keyword evidence="2 5" id="KW-0547">Nucleotide-binding</keyword>
<sequence length="355" mass="39427">MASFWKRVKTLGKGSFGTVSLASRSSDSNDVEEVLDLPESFAIKSCPIENSRSLQKERVLLHEFQGCPHVIRCYGADASLEGEEDGIIHYNLMLEYAFHGTLANCIYNSKHGLRVHQVRQYTTSLLSGLSYIHSKGFVHCDIKPDNILLVDDYDGIITAKISDFGLAKKVGLKRKRSGSRRREKGFGGTPVYMAPESILYGEYDCKADIWALGCTVIEMFTKQLAWDFDEKVELGVLLDRICNEEVEIPGGLSKDAEDFLKKCLIKNPELRWSAEMLLHHPFVSGSDKASVRNSVSSTSTSSEVSNVSSSCFDDSSIDYDDLIKPRFVLIKKVAGDSVSCKRGVVREGLNSWLGA</sequence>
<dbReference type="InterPro" id="IPR017441">
    <property type="entry name" value="Protein_kinase_ATP_BS"/>
</dbReference>
<name>A0ABD2XY15_9GENT</name>
<keyword evidence="4 5" id="KW-0067">ATP-binding</keyword>
<keyword evidence="6" id="KW-0723">Serine/threonine-protein kinase</keyword>
<dbReference type="InterPro" id="IPR011009">
    <property type="entry name" value="Kinase-like_dom_sf"/>
</dbReference>
<feature type="binding site" evidence="5">
    <location>
        <position position="44"/>
    </location>
    <ligand>
        <name>ATP</name>
        <dbReference type="ChEBI" id="CHEBI:30616"/>
    </ligand>
</feature>
<keyword evidence="3" id="KW-0418">Kinase</keyword>
<reference evidence="8 9" key="1">
    <citation type="submission" date="2024-11" db="EMBL/GenBank/DDBJ databases">
        <title>A near-complete genome assembly of Cinchona calisaya.</title>
        <authorList>
            <person name="Lian D.C."/>
            <person name="Zhao X.W."/>
            <person name="Wei L."/>
        </authorList>
    </citation>
    <scope>NUCLEOTIDE SEQUENCE [LARGE SCALE GENOMIC DNA]</scope>
    <source>
        <tissue evidence="8">Nenye</tissue>
    </source>
</reference>
<dbReference type="PROSITE" id="PS00108">
    <property type="entry name" value="PROTEIN_KINASE_ST"/>
    <property type="match status" value="1"/>
</dbReference>
<comment type="similarity">
    <text evidence="6">Belongs to the protein kinase superfamily.</text>
</comment>
<dbReference type="Proteomes" id="UP001630127">
    <property type="component" value="Unassembled WGS sequence"/>
</dbReference>
<evidence type="ECO:0000256" key="5">
    <source>
        <dbReference type="PROSITE-ProRule" id="PRU10141"/>
    </source>
</evidence>
<organism evidence="8 9">
    <name type="scientific">Cinchona calisaya</name>
    <dbReference type="NCBI Taxonomy" id="153742"/>
    <lineage>
        <taxon>Eukaryota</taxon>
        <taxon>Viridiplantae</taxon>
        <taxon>Streptophyta</taxon>
        <taxon>Embryophyta</taxon>
        <taxon>Tracheophyta</taxon>
        <taxon>Spermatophyta</taxon>
        <taxon>Magnoliopsida</taxon>
        <taxon>eudicotyledons</taxon>
        <taxon>Gunneridae</taxon>
        <taxon>Pentapetalae</taxon>
        <taxon>asterids</taxon>
        <taxon>lamiids</taxon>
        <taxon>Gentianales</taxon>
        <taxon>Rubiaceae</taxon>
        <taxon>Cinchonoideae</taxon>
        <taxon>Cinchoneae</taxon>
        <taxon>Cinchona</taxon>
    </lineage>
</organism>
<dbReference type="Gene3D" id="1.10.510.10">
    <property type="entry name" value="Transferase(Phosphotransferase) domain 1"/>
    <property type="match status" value="1"/>
</dbReference>
<protein>
    <recommendedName>
        <fullName evidence="7">Protein kinase domain-containing protein</fullName>
    </recommendedName>
</protein>
<proteinExistence type="inferred from homology"/>
<dbReference type="Pfam" id="PF00069">
    <property type="entry name" value="Pkinase"/>
    <property type="match status" value="1"/>
</dbReference>
<comment type="caution">
    <text evidence="8">The sequence shown here is derived from an EMBL/GenBank/DDBJ whole genome shotgun (WGS) entry which is preliminary data.</text>
</comment>
<dbReference type="GO" id="GO:0005524">
    <property type="term" value="F:ATP binding"/>
    <property type="evidence" value="ECO:0007669"/>
    <property type="project" value="UniProtKB-UniRule"/>
</dbReference>
<dbReference type="GO" id="GO:0004674">
    <property type="term" value="F:protein serine/threonine kinase activity"/>
    <property type="evidence" value="ECO:0007669"/>
    <property type="project" value="UniProtKB-KW"/>
</dbReference>